<dbReference type="EMBL" id="JANPWB010000010">
    <property type="protein sequence ID" value="KAJ1145536.1"/>
    <property type="molecule type" value="Genomic_DNA"/>
</dbReference>
<dbReference type="Proteomes" id="UP001066276">
    <property type="component" value="Chromosome 6"/>
</dbReference>
<evidence type="ECO:0000313" key="1">
    <source>
        <dbReference type="EMBL" id="KAJ1145536.1"/>
    </source>
</evidence>
<gene>
    <name evidence="1" type="ORF">NDU88_011822</name>
</gene>
<dbReference type="AlphaFoldDB" id="A0AAV7QYE2"/>
<sequence length="125" mass="13382">MKLFVLRSHGRLLVAPSLQWGHRLVAGDCASFTEDPGAHGATGRVVRSSVRLRLGVLCALTPVPGCPAPSNMTGAPHRHPLLLVSRPIYVLLFGIGGAVWPLRGRATVIWRAPFPRHSLGTVALL</sequence>
<evidence type="ECO:0000313" key="2">
    <source>
        <dbReference type="Proteomes" id="UP001066276"/>
    </source>
</evidence>
<accession>A0AAV7QYE2</accession>
<comment type="caution">
    <text evidence="1">The sequence shown here is derived from an EMBL/GenBank/DDBJ whole genome shotgun (WGS) entry which is preliminary data.</text>
</comment>
<keyword evidence="2" id="KW-1185">Reference proteome</keyword>
<protein>
    <recommendedName>
        <fullName evidence="3">Secreted protein</fullName>
    </recommendedName>
</protein>
<name>A0AAV7QYE2_PLEWA</name>
<reference evidence="1" key="1">
    <citation type="journal article" date="2022" name="bioRxiv">
        <title>Sequencing and chromosome-scale assembly of the giantPleurodeles waltlgenome.</title>
        <authorList>
            <person name="Brown T."/>
            <person name="Elewa A."/>
            <person name="Iarovenko S."/>
            <person name="Subramanian E."/>
            <person name="Araus A.J."/>
            <person name="Petzold A."/>
            <person name="Susuki M."/>
            <person name="Suzuki K.-i.T."/>
            <person name="Hayashi T."/>
            <person name="Toyoda A."/>
            <person name="Oliveira C."/>
            <person name="Osipova E."/>
            <person name="Leigh N.D."/>
            <person name="Simon A."/>
            <person name="Yun M.H."/>
        </authorList>
    </citation>
    <scope>NUCLEOTIDE SEQUENCE</scope>
    <source>
        <strain evidence="1">20211129_DDA</strain>
        <tissue evidence="1">Liver</tissue>
    </source>
</reference>
<proteinExistence type="predicted"/>
<evidence type="ECO:0008006" key="3">
    <source>
        <dbReference type="Google" id="ProtNLM"/>
    </source>
</evidence>
<organism evidence="1 2">
    <name type="scientific">Pleurodeles waltl</name>
    <name type="common">Iberian ribbed newt</name>
    <dbReference type="NCBI Taxonomy" id="8319"/>
    <lineage>
        <taxon>Eukaryota</taxon>
        <taxon>Metazoa</taxon>
        <taxon>Chordata</taxon>
        <taxon>Craniata</taxon>
        <taxon>Vertebrata</taxon>
        <taxon>Euteleostomi</taxon>
        <taxon>Amphibia</taxon>
        <taxon>Batrachia</taxon>
        <taxon>Caudata</taxon>
        <taxon>Salamandroidea</taxon>
        <taxon>Salamandridae</taxon>
        <taxon>Pleurodelinae</taxon>
        <taxon>Pleurodeles</taxon>
    </lineage>
</organism>